<evidence type="ECO:0008006" key="4">
    <source>
        <dbReference type="Google" id="ProtNLM"/>
    </source>
</evidence>
<evidence type="ECO:0000313" key="3">
    <source>
        <dbReference type="Proteomes" id="UP000054266"/>
    </source>
</evidence>
<dbReference type="InterPro" id="IPR011042">
    <property type="entry name" value="6-blade_b-propeller_TolB-like"/>
</dbReference>
<keyword evidence="3" id="KW-1185">Reference proteome</keyword>
<organism evidence="2 3">
    <name type="scientific">Phialophora macrospora</name>
    <dbReference type="NCBI Taxonomy" id="1851006"/>
    <lineage>
        <taxon>Eukaryota</taxon>
        <taxon>Fungi</taxon>
        <taxon>Dikarya</taxon>
        <taxon>Ascomycota</taxon>
        <taxon>Pezizomycotina</taxon>
        <taxon>Eurotiomycetes</taxon>
        <taxon>Chaetothyriomycetidae</taxon>
        <taxon>Chaetothyriales</taxon>
        <taxon>Herpotrichiellaceae</taxon>
        <taxon>Phialophora</taxon>
    </lineage>
</organism>
<accession>A0A0D2GEH1</accession>
<evidence type="ECO:0000313" key="2">
    <source>
        <dbReference type="EMBL" id="KIW70534.1"/>
    </source>
</evidence>
<dbReference type="HOGENOM" id="CLU_813188_0_0_1"/>
<evidence type="ECO:0000256" key="1">
    <source>
        <dbReference type="SAM" id="SignalP"/>
    </source>
</evidence>
<sequence>MVFLSRLQHALALALAVTTTTTLTAAAPTARQDHREPRQLTWFGERPAFSPDSKSIAFLDQSYGDVLEYDIKTGHITVLTHYPNEGYLRAQYLNNGDLLLIGAASYEGFAETRESDMSLWVLKKGTFEAIPLNHKVWEGVAISYEPNGRNHIAWANTHAQYPEWISQNETIFWEADIVYNSTGYPSLENKREIVHNSPPDCIQSEPQDFRHNDTELLYSCYNIVPEHRVSYVYGVNTHTKEVTIYRNVSMEYNEVEGIWPGGEYATVESAHDQKQPDSNYAIEIWRMKLEPQSKDFVRLTWMSDIPGNKAGNPVVSRDGKYMCYSLGKAEDDPPGAGYGLFLLELDPVPA</sequence>
<feature type="signal peptide" evidence="1">
    <location>
        <begin position="1"/>
        <end position="26"/>
    </location>
</feature>
<feature type="chain" id="PRO_5002253794" description="Dipeptidylpeptidase IV N-terminal domain-containing protein" evidence="1">
    <location>
        <begin position="27"/>
        <end position="350"/>
    </location>
</feature>
<name>A0A0D2GEH1_9EURO</name>
<reference evidence="2 3" key="1">
    <citation type="submission" date="2015-01" db="EMBL/GenBank/DDBJ databases">
        <title>The Genome Sequence of Capronia semiimmersa CBS27337.</title>
        <authorList>
            <consortium name="The Broad Institute Genomics Platform"/>
            <person name="Cuomo C."/>
            <person name="de Hoog S."/>
            <person name="Gorbushina A."/>
            <person name="Stielow B."/>
            <person name="Teixiera M."/>
            <person name="Abouelleil A."/>
            <person name="Chapman S.B."/>
            <person name="Priest M."/>
            <person name="Young S.K."/>
            <person name="Wortman J."/>
            <person name="Nusbaum C."/>
            <person name="Birren B."/>
        </authorList>
    </citation>
    <scope>NUCLEOTIDE SEQUENCE [LARGE SCALE GENOMIC DNA]</scope>
    <source>
        <strain evidence="2 3">CBS 27337</strain>
    </source>
</reference>
<dbReference type="Gene3D" id="2.120.10.30">
    <property type="entry name" value="TolB, C-terminal domain"/>
    <property type="match status" value="1"/>
</dbReference>
<dbReference type="SUPFAM" id="SSF82171">
    <property type="entry name" value="DPP6 N-terminal domain-like"/>
    <property type="match status" value="1"/>
</dbReference>
<protein>
    <recommendedName>
        <fullName evidence="4">Dipeptidylpeptidase IV N-terminal domain-containing protein</fullName>
    </recommendedName>
</protein>
<dbReference type="Pfam" id="PF07676">
    <property type="entry name" value="PD40"/>
    <property type="match status" value="1"/>
</dbReference>
<dbReference type="InterPro" id="IPR011659">
    <property type="entry name" value="WD40"/>
</dbReference>
<dbReference type="Proteomes" id="UP000054266">
    <property type="component" value="Unassembled WGS sequence"/>
</dbReference>
<dbReference type="AlphaFoldDB" id="A0A0D2GEH1"/>
<gene>
    <name evidence="2" type="ORF">PV04_02795</name>
</gene>
<proteinExistence type="predicted"/>
<dbReference type="EMBL" id="KN846957">
    <property type="protein sequence ID" value="KIW70534.1"/>
    <property type="molecule type" value="Genomic_DNA"/>
</dbReference>
<keyword evidence="1" id="KW-0732">Signal</keyword>